<dbReference type="PANTHER" id="PTHR33148">
    <property type="entry name" value="PLASTID MOVEMENT IMPAIRED PROTEIN-RELATED"/>
    <property type="match status" value="1"/>
</dbReference>
<dbReference type="EMBL" id="JBJKBG010000001">
    <property type="protein sequence ID" value="KAL3755643.1"/>
    <property type="molecule type" value="Genomic_DNA"/>
</dbReference>
<name>A0ABD3LV42_EUCGL</name>
<keyword evidence="2" id="KW-1185">Reference proteome</keyword>
<reference evidence="1 2" key="1">
    <citation type="submission" date="2024-11" db="EMBL/GenBank/DDBJ databases">
        <title>Chromosome-level genome assembly of Eucalyptus globulus Labill. provides insights into its genome evolution.</title>
        <authorList>
            <person name="Li X."/>
        </authorList>
    </citation>
    <scope>NUCLEOTIDE SEQUENCE [LARGE SCALE GENOMIC DNA]</scope>
    <source>
        <strain evidence="1">CL2024</strain>
        <tissue evidence="1">Fresh tender leaves</tissue>
    </source>
</reference>
<dbReference type="AlphaFoldDB" id="A0ABD3LV42"/>
<dbReference type="Proteomes" id="UP001634007">
    <property type="component" value="Unassembled WGS sequence"/>
</dbReference>
<sequence length="111" mass="12746">MGNCLALRKEIKIVKTEGKVLEYRTELKVQKAKVSFLDQRIEDYEEAGPSRVKLIISRRELQQMLQEGAVSVGDRGLLLLEREQTLQKVNIDDRGHCEGWKPILQSIPEVD</sequence>
<protein>
    <submittedName>
        <fullName evidence="1">Uncharacterized protein</fullName>
    </submittedName>
</protein>
<organism evidence="1 2">
    <name type="scientific">Eucalyptus globulus</name>
    <name type="common">Tasmanian blue gum</name>
    <dbReference type="NCBI Taxonomy" id="34317"/>
    <lineage>
        <taxon>Eukaryota</taxon>
        <taxon>Viridiplantae</taxon>
        <taxon>Streptophyta</taxon>
        <taxon>Embryophyta</taxon>
        <taxon>Tracheophyta</taxon>
        <taxon>Spermatophyta</taxon>
        <taxon>Magnoliopsida</taxon>
        <taxon>eudicotyledons</taxon>
        <taxon>Gunneridae</taxon>
        <taxon>Pentapetalae</taxon>
        <taxon>rosids</taxon>
        <taxon>malvids</taxon>
        <taxon>Myrtales</taxon>
        <taxon>Myrtaceae</taxon>
        <taxon>Myrtoideae</taxon>
        <taxon>Eucalypteae</taxon>
        <taxon>Eucalyptus</taxon>
    </lineage>
</organism>
<evidence type="ECO:0000313" key="1">
    <source>
        <dbReference type="EMBL" id="KAL3755643.1"/>
    </source>
</evidence>
<gene>
    <name evidence="1" type="ORF">ACJRO7_002658</name>
</gene>
<dbReference type="PANTHER" id="PTHR33148:SF46">
    <property type="entry name" value="EMB|CAB85509.1"/>
    <property type="match status" value="1"/>
</dbReference>
<evidence type="ECO:0000313" key="2">
    <source>
        <dbReference type="Proteomes" id="UP001634007"/>
    </source>
</evidence>
<comment type="caution">
    <text evidence="1">The sequence shown here is derived from an EMBL/GenBank/DDBJ whole genome shotgun (WGS) entry which is preliminary data.</text>
</comment>
<accession>A0ABD3LV42</accession>
<proteinExistence type="predicted"/>